<dbReference type="Proteomes" id="UP001184150">
    <property type="component" value="Unassembled WGS sequence"/>
</dbReference>
<reference evidence="2 3" key="1">
    <citation type="submission" date="2023-07" db="EMBL/GenBank/DDBJ databases">
        <title>Sorghum-associated microbial communities from plants grown in Nebraska, USA.</title>
        <authorList>
            <person name="Schachtman D."/>
        </authorList>
    </citation>
    <scope>NUCLEOTIDE SEQUENCE [LARGE SCALE GENOMIC DNA]</scope>
    <source>
        <strain evidence="2 3">DS1027</strain>
    </source>
</reference>
<protein>
    <submittedName>
        <fullName evidence="2">Uncharacterized protein YdaU (DUF1376 family)</fullName>
    </submittedName>
</protein>
<feature type="region of interest" description="Disordered" evidence="1">
    <location>
        <begin position="97"/>
        <end position="157"/>
    </location>
</feature>
<evidence type="ECO:0000313" key="2">
    <source>
        <dbReference type="EMBL" id="MDR6511486.1"/>
    </source>
</evidence>
<organism evidence="2 3">
    <name type="scientific">Novosphingobium capsulatum</name>
    <dbReference type="NCBI Taxonomy" id="13688"/>
    <lineage>
        <taxon>Bacteria</taxon>
        <taxon>Pseudomonadati</taxon>
        <taxon>Pseudomonadota</taxon>
        <taxon>Alphaproteobacteria</taxon>
        <taxon>Sphingomonadales</taxon>
        <taxon>Sphingomonadaceae</taxon>
        <taxon>Novosphingobium</taxon>
    </lineage>
</organism>
<evidence type="ECO:0000313" key="3">
    <source>
        <dbReference type="Proteomes" id="UP001184150"/>
    </source>
</evidence>
<dbReference type="InterPro" id="IPR010781">
    <property type="entry name" value="DUF1376"/>
</dbReference>
<keyword evidence="3" id="KW-1185">Reference proteome</keyword>
<comment type="caution">
    <text evidence="2">The sequence shown here is derived from an EMBL/GenBank/DDBJ whole genome shotgun (WGS) entry which is preliminary data.</text>
</comment>
<dbReference type="EMBL" id="JAVDRD010000005">
    <property type="protein sequence ID" value="MDR6511486.1"/>
    <property type="molecule type" value="Genomic_DNA"/>
</dbReference>
<proteinExistence type="predicted"/>
<evidence type="ECO:0000256" key="1">
    <source>
        <dbReference type="SAM" id="MobiDB-lite"/>
    </source>
</evidence>
<sequence>MSDMPFHKRYHSDALAGALSLTLEERGAFQTLLDLMYDKGGPIADSDRLLAGYMGVSLRKWHSVRAALIAKGKIYVTVDGELFNSRAKKEIENALKTSRKRAENGSKGGQKKSENAKKSNENNESDVAKGKQNSSHSRIPEARDQSKPPNPLAGDLADPAKALWDEAKAYLGTNRSGQIARWVKDHGVPAVQSALALAKAENGGAGANDPMAYMAVVLRNGADRQAAQRKVQDEQERLFNLRFPPRQYTEAEASAMMTPDEFARWKAGRVNA</sequence>
<feature type="compositionally biased region" description="Basic and acidic residues" evidence="1">
    <location>
        <begin position="111"/>
        <end position="129"/>
    </location>
</feature>
<dbReference type="RefSeq" id="WP_309805354.1">
    <property type="nucleotide sequence ID" value="NZ_JAVDRD010000005.1"/>
</dbReference>
<gene>
    <name evidence="2" type="ORF">J2792_002358</name>
</gene>
<accession>A0ABU1MMB7</accession>
<name>A0ABU1MMB7_9SPHN</name>
<dbReference type="Pfam" id="PF07120">
    <property type="entry name" value="DUF1376"/>
    <property type="match status" value="1"/>
</dbReference>